<sequence length="183" mass="19133">MSAGLTTDSEGSTTFASDPVTTRSGSDIRTVGSSSYIQTSFQTAKSDVPSSLGGITSSSSVTATAEDKGSTVANSDPFISTHYESFSHPTDITIISDTKVPSSPELGVPSDGRWSTLKDVDSTLMSTGSIRTELSSEKYHTEPFSDATEIVSPLTEDNYYSADLTRSPVTSSKTLTPFSGNGG</sequence>
<comment type="caution">
    <text evidence="2">The sequence shown here is derived from an EMBL/GenBank/DDBJ whole genome shotgun (WGS) entry which is preliminary data.</text>
</comment>
<dbReference type="Proteomes" id="UP000230750">
    <property type="component" value="Unassembled WGS sequence"/>
</dbReference>
<accession>A0A2G8JWA4</accession>
<dbReference type="EMBL" id="MRZV01001182">
    <property type="protein sequence ID" value="PIK39955.1"/>
    <property type="molecule type" value="Genomic_DNA"/>
</dbReference>
<name>A0A2G8JWA4_STIJA</name>
<evidence type="ECO:0000256" key="1">
    <source>
        <dbReference type="SAM" id="MobiDB-lite"/>
    </source>
</evidence>
<feature type="compositionally biased region" description="Polar residues" evidence="1">
    <location>
        <begin position="1"/>
        <end position="49"/>
    </location>
</feature>
<organism evidence="2 3">
    <name type="scientific">Stichopus japonicus</name>
    <name type="common">Sea cucumber</name>
    <dbReference type="NCBI Taxonomy" id="307972"/>
    <lineage>
        <taxon>Eukaryota</taxon>
        <taxon>Metazoa</taxon>
        <taxon>Echinodermata</taxon>
        <taxon>Eleutherozoa</taxon>
        <taxon>Echinozoa</taxon>
        <taxon>Holothuroidea</taxon>
        <taxon>Aspidochirotacea</taxon>
        <taxon>Aspidochirotida</taxon>
        <taxon>Stichopodidae</taxon>
        <taxon>Apostichopus</taxon>
    </lineage>
</organism>
<proteinExistence type="predicted"/>
<protein>
    <submittedName>
        <fullName evidence="2">Uncharacterized protein</fullName>
    </submittedName>
</protein>
<keyword evidence="3" id="KW-1185">Reference proteome</keyword>
<feature type="region of interest" description="Disordered" evidence="1">
    <location>
        <begin position="1"/>
        <end position="76"/>
    </location>
</feature>
<reference evidence="2 3" key="1">
    <citation type="journal article" date="2017" name="PLoS Biol.">
        <title>The sea cucumber genome provides insights into morphological evolution and visceral regeneration.</title>
        <authorList>
            <person name="Zhang X."/>
            <person name="Sun L."/>
            <person name="Yuan J."/>
            <person name="Sun Y."/>
            <person name="Gao Y."/>
            <person name="Zhang L."/>
            <person name="Li S."/>
            <person name="Dai H."/>
            <person name="Hamel J.F."/>
            <person name="Liu C."/>
            <person name="Yu Y."/>
            <person name="Liu S."/>
            <person name="Lin W."/>
            <person name="Guo K."/>
            <person name="Jin S."/>
            <person name="Xu P."/>
            <person name="Storey K.B."/>
            <person name="Huan P."/>
            <person name="Zhang T."/>
            <person name="Zhou Y."/>
            <person name="Zhang J."/>
            <person name="Lin C."/>
            <person name="Li X."/>
            <person name="Xing L."/>
            <person name="Huo D."/>
            <person name="Sun M."/>
            <person name="Wang L."/>
            <person name="Mercier A."/>
            <person name="Li F."/>
            <person name="Yang H."/>
            <person name="Xiang J."/>
        </authorList>
    </citation>
    <scope>NUCLEOTIDE SEQUENCE [LARGE SCALE GENOMIC DNA]</scope>
    <source>
        <strain evidence="2">Shaxun</strain>
        <tissue evidence="2">Muscle</tissue>
    </source>
</reference>
<dbReference type="AlphaFoldDB" id="A0A2G8JWA4"/>
<evidence type="ECO:0000313" key="2">
    <source>
        <dbReference type="EMBL" id="PIK39955.1"/>
    </source>
</evidence>
<evidence type="ECO:0000313" key="3">
    <source>
        <dbReference type="Proteomes" id="UP000230750"/>
    </source>
</evidence>
<feature type="compositionally biased region" description="Low complexity" evidence="1">
    <location>
        <begin position="50"/>
        <end position="60"/>
    </location>
</feature>
<gene>
    <name evidence="2" type="ORF">BSL78_23210</name>
</gene>